<accession>A0A2M7JAF1</accession>
<name>A0A2M7JAF1_9BACT</name>
<dbReference type="Proteomes" id="UP000229297">
    <property type="component" value="Unassembled WGS sequence"/>
</dbReference>
<organism evidence="2 3">
    <name type="scientific">Candidatus Desantisbacteria bacterium CG_4_8_14_3_um_filter_40_12</name>
    <dbReference type="NCBI Taxonomy" id="1974545"/>
    <lineage>
        <taxon>Bacteria</taxon>
        <taxon>Candidatus Desantisiibacteriota</taxon>
    </lineage>
</organism>
<keyword evidence="1" id="KW-0472">Membrane</keyword>
<dbReference type="AlphaFoldDB" id="A0A2M7JAF1"/>
<sequence length="198" mass="21135">MDYATIKLIIMKHILKQKLVIITFSVLVSMLFAPALASAASQILVGGTASVINTGGELSFEEYNSNVSVDSATGDISGYVWSDDLGWIDFGNNGGTNPVKIDIDEGTVSGLAYVVNTEGTVDFTNYNSNTEVDLASGIMSGYGWSEDVGWIDFTGVDLSGTLIETGANILPVVLSAIFLMAFVIFATANRRNKTLKIR</sequence>
<dbReference type="EMBL" id="PFIC01000217">
    <property type="protein sequence ID" value="PIX16389.1"/>
    <property type="molecule type" value="Genomic_DNA"/>
</dbReference>
<feature type="transmembrane region" description="Helical" evidence="1">
    <location>
        <begin position="169"/>
        <end position="188"/>
    </location>
</feature>
<evidence type="ECO:0000256" key="1">
    <source>
        <dbReference type="SAM" id="Phobius"/>
    </source>
</evidence>
<comment type="caution">
    <text evidence="2">The sequence shown here is derived from an EMBL/GenBank/DDBJ whole genome shotgun (WGS) entry which is preliminary data.</text>
</comment>
<keyword evidence="1" id="KW-1133">Transmembrane helix</keyword>
<protein>
    <submittedName>
        <fullName evidence="2">Uncharacterized protein</fullName>
    </submittedName>
</protein>
<evidence type="ECO:0000313" key="3">
    <source>
        <dbReference type="Proteomes" id="UP000229297"/>
    </source>
</evidence>
<reference evidence="3" key="1">
    <citation type="submission" date="2017-09" db="EMBL/GenBank/DDBJ databases">
        <title>Depth-based differentiation of microbial function through sediment-hosted aquifers and enrichment of novel symbionts in the deep terrestrial subsurface.</title>
        <authorList>
            <person name="Probst A.J."/>
            <person name="Ladd B."/>
            <person name="Jarett J.K."/>
            <person name="Geller-Mcgrath D.E."/>
            <person name="Sieber C.M.K."/>
            <person name="Emerson J.B."/>
            <person name="Anantharaman K."/>
            <person name="Thomas B.C."/>
            <person name="Malmstrom R."/>
            <person name="Stieglmeier M."/>
            <person name="Klingl A."/>
            <person name="Woyke T."/>
            <person name="Ryan C.M."/>
            <person name="Banfield J.F."/>
        </authorList>
    </citation>
    <scope>NUCLEOTIDE SEQUENCE [LARGE SCALE GENOMIC DNA]</scope>
</reference>
<gene>
    <name evidence="2" type="ORF">COZ71_07820</name>
</gene>
<keyword evidence="1" id="KW-0812">Transmembrane</keyword>
<evidence type="ECO:0000313" key="2">
    <source>
        <dbReference type="EMBL" id="PIX16389.1"/>
    </source>
</evidence>
<proteinExistence type="predicted"/>